<dbReference type="Gene3D" id="3.40.50.10740">
    <property type="entry name" value="Class I glutamine amidotransferase-like"/>
    <property type="match status" value="1"/>
</dbReference>
<dbReference type="InterPro" id="IPR003507">
    <property type="entry name" value="S66_fam"/>
</dbReference>
<dbReference type="PANTHER" id="PTHR30237">
    <property type="entry name" value="MURAMOYLTETRAPEPTIDE CARBOXYPEPTIDASE"/>
    <property type="match status" value="1"/>
</dbReference>
<gene>
    <name evidence="2" type="ORF">S01H4_07987</name>
</gene>
<feature type="domain" description="LD-carboxypeptidase N-terminal" evidence="1">
    <location>
        <begin position="21"/>
        <end position="140"/>
    </location>
</feature>
<dbReference type="InterPro" id="IPR027478">
    <property type="entry name" value="LdcA_N"/>
</dbReference>
<accession>X1B291</accession>
<comment type="caution">
    <text evidence="2">The sequence shown here is derived from an EMBL/GenBank/DDBJ whole genome shotgun (WGS) entry which is preliminary data.</text>
</comment>
<dbReference type="Pfam" id="PF02016">
    <property type="entry name" value="Peptidase_S66"/>
    <property type="match status" value="1"/>
</dbReference>
<name>X1B291_9ZZZZ</name>
<feature type="non-terminal residue" evidence="2">
    <location>
        <position position="165"/>
    </location>
</feature>
<dbReference type="InterPro" id="IPR040449">
    <property type="entry name" value="Peptidase_S66_N"/>
</dbReference>
<protein>
    <recommendedName>
        <fullName evidence="1">LD-carboxypeptidase N-terminal domain-containing protein</fullName>
    </recommendedName>
</protein>
<evidence type="ECO:0000313" key="2">
    <source>
        <dbReference type="EMBL" id="GAG66101.1"/>
    </source>
</evidence>
<organism evidence="2">
    <name type="scientific">marine sediment metagenome</name>
    <dbReference type="NCBI Taxonomy" id="412755"/>
    <lineage>
        <taxon>unclassified sequences</taxon>
        <taxon>metagenomes</taxon>
        <taxon>ecological metagenomes</taxon>
    </lineage>
</organism>
<proteinExistence type="predicted"/>
<sequence>MEEEERCILLKPKKIKPGSRIAIISPSNGLPFLFPDIYELGLKNLKEIFGFEIVEMLTARMSPDELYKNPKLRADDINRAFADDSIDGVITSIGGYESVRILKYLDIDIIKKNPKLIMGFSDATTFLSYLNYLGMITFYGPSVMAGFAQLKHLPSQYIEHIKRIL</sequence>
<dbReference type="PANTHER" id="PTHR30237:SF4">
    <property type="entry name" value="LD-CARBOXYPEPTIDASE C-TERMINAL DOMAIN-CONTAINING PROTEIN"/>
    <property type="match status" value="1"/>
</dbReference>
<reference evidence="2" key="1">
    <citation type="journal article" date="2014" name="Front. Microbiol.">
        <title>High frequency of phylogenetically diverse reductive dehalogenase-homologous genes in deep subseafloor sedimentary metagenomes.</title>
        <authorList>
            <person name="Kawai M."/>
            <person name="Futagami T."/>
            <person name="Toyoda A."/>
            <person name="Takaki Y."/>
            <person name="Nishi S."/>
            <person name="Hori S."/>
            <person name="Arai W."/>
            <person name="Tsubouchi T."/>
            <person name="Morono Y."/>
            <person name="Uchiyama I."/>
            <person name="Ito T."/>
            <person name="Fujiyama A."/>
            <person name="Inagaki F."/>
            <person name="Takami H."/>
        </authorList>
    </citation>
    <scope>NUCLEOTIDE SEQUENCE</scope>
    <source>
        <strain evidence="2">Expedition CK06-06</strain>
    </source>
</reference>
<dbReference type="AlphaFoldDB" id="X1B291"/>
<dbReference type="EMBL" id="BART01002680">
    <property type="protein sequence ID" value="GAG66101.1"/>
    <property type="molecule type" value="Genomic_DNA"/>
</dbReference>
<dbReference type="InterPro" id="IPR029062">
    <property type="entry name" value="Class_I_gatase-like"/>
</dbReference>
<evidence type="ECO:0000259" key="1">
    <source>
        <dbReference type="Pfam" id="PF02016"/>
    </source>
</evidence>
<dbReference type="SUPFAM" id="SSF52317">
    <property type="entry name" value="Class I glutamine amidotransferase-like"/>
    <property type="match status" value="1"/>
</dbReference>